<name>A0A7W7HWU3_9ACTN</name>
<dbReference type="InterPro" id="IPR055354">
    <property type="entry name" value="DUF7507"/>
</dbReference>
<organism evidence="4 5">
    <name type="scientific">Actinoplanes digitatis</name>
    <dbReference type="NCBI Taxonomy" id="1868"/>
    <lineage>
        <taxon>Bacteria</taxon>
        <taxon>Bacillati</taxon>
        <taxon>Actinomycetota</taxon>
        <taxon>Actinomycetes</taxon>
        <taxon>Micromonosporales</taxon>
        <taxon>Micromonosporaceae</taxon>
        <taxon>Actinoplanes</taxon>
    </lineage>
</organism>
<reference evidence="4 5" key="1">
    <citation type="submission" date="2020-08" db="EMBL/GenBank/DDBJ databases">
        <title>Sequencing the genomes of 1000 actinobacteria strains.</title>
        <authorList>
            <person name="Klenk H.-P."/>
        </authorList>
    </citation>
    <scope>NUCLEOTIDE SEQUENCE [LARGE SCALE GENOMIC DNA]</scope>
    <source>
        <strain evidence="4 5">DSM 43149</strain>
    </source>
</reference>
<evidence type="ECO:0000259" key="3">
    <source>
        <dbReference type="Pfam" id="PF24346"/>
    </source>
</evidence>
<proteinExistence type="predicted"/>
<feature type="compositionally biased region" description="Low complexity" evidence="1">
    <location>
        <begin position="432"/>
        <end position="455"/>
    </location>
</feature>
<feature type="domain" description="DUF7507" evidence="3">
    <location>
        <begin position="183"/>
        <end position="289"/>
    </location>
</feature>
<feature type="domain" description="DUF7507" evidence="3">
    <location>
        <begin position="305"/>
        <end position="411"/>
    </location>
</feature>
<dbReference type="AlphaFoldDB" id="A0A7W7HWU3"/>
<dbReference type="Proteomes" id="UP000578112">
    <property type="component" value="Unassembled WGS sequence"/>
</dbReference>
<protein>
    <recommendedName>
        <fullName evidence="6">DUF11 domain-containing protein</fullName>
    </recommendedName>
</protein>
<dbReference type="InterPro" id="IPR048834">
    <property type="entry name" value="SpaA_pre-album"/>
</dbReference>
<keyword evidence="5" id="KW-1185">Reference proteome</keyword>
<dbReference type="NCBIfam" id="TIGR01451">
    <property type="entry name" value="B_ant_repeat"/>
    <property type="match status" value="1"/>
</dbReference>
<feature type="domain" description="SpaA-like prealbumin fold" evidence="2">
    <location>
        <begin position="67"/>
        <end position="180"/>
    </location>
</feature>
<dbReference type="InterPro" id="IPR047589">
    <property type="entry name" value="DUF11_rpt"/>
</dbReference>
<accession>A0A7W7HWU3</accession>
<dbReference type="EMBL" id="JACHNH010000001">
    <property type="protein sequence ID" value="MBB4762146.1"/>
    <property type="molecule type" value="Genomic_DNA"/>
</dbReference>
<dbReference type="Pfam" id="PF20674">
    <property type="entry name" value="SpaA_3"/>
    <property type="match status" value="1"/>
</dbReference>
<evidence type="ECO:0000313" key="4">
    <source>
        <dbReference type="EMBL" id="MBB4762146.1"/>
    </source>
</evidence>
<evidence type="ECO:0000259" key="2">
    <source>
        <dbReference type="Pfam" id="PF20674"/>
    </source>
</evidence>
<evidence type="ECO:0000256" key="1">
    <source>
        <dbReference type="SAM" id="MobiDB-lite"/>
    </source>
</evidence>
<feature type="compositionally biased region" description="Low complexity" evidence="1">
    <location>
        <begin position="399"/>
        <end position="408"/>
    </location>
</feature>
<evidence type="ECO:0000313" key="5">
    <source>
        <dbReference type="Proteomes" id="UP000578112"/>
    </source>
</evidence>
<evidence type="ECO:0008006" key="6">
    <source>
        <dbReference type="Google" id="ProtNLM"/>
    </source>
</evidence>
<comment type="caution">
    <text evidence="4">The sequence shown here is derived from an EMBL/GenBank/DDBJ whole genome shotgun (WGS) entry which is preliminary data.</text>
</comment>
<sequence length="455" mass="45975">MPSEVRNQRSAYGVTYADASGFLYASNNESGFIYRIDPGTRAAILVSRGPTSSGNDGARCFLDRIPTVTLTKSVPARLRASDQFTVSLLDSGDAPVTSATTAGGATTVSTTNWPVDDNSTYTITDAMAAGSASDLDDYDTTIACTDTTTGAPVTPGGVAGAWTLPITTTDDYACTVTNTAVAQPGITIKKSAAPLAQTAFVAGASVTYTFVATNSGNVPLTNVSIRETDFTGSGAVSAIACDAKATLLAPTEQTVCTATYTLTDADVAQRSVENTAVATGTPPGTQVPVESPPSTAIVPGTNVAGLSLEKSADPVLITAAGQEIAYSYAVTNTGNVIVSGVGISETGFDGAGDLSSISCPPEAASLAPGITVTCTATYTVTQADLDDETRQVITNAARAAGADPDGAPVSSNEDSAPVDLSRQPALELTKSAAPPRSTRPGRPSPTLSRPSTAAT</sequence>
<dbReference type="Pfam" id="PF24346">
    <property type="entry name" value="DUF7507"/>
    <property type="match status" value="2"/>
</dbReference>
<feature type="region of interest" description="Disordered" evidence="1">
    <location>
        <begin position="399"/>
        <end position="455"/>
    </location>
</feature>
<gene>
    <name evidence="4" type="ORF">BJ971_002702</name>
</gene>